<dbReference type="Proteomes" id="UP000887013">
    <property type="component" value="Unassembled WGS sequence"/>
</dbReference>
<evidence type="ECO:0000313" key="2">
    <source>
        <dbReference type="EMBL" id="GFU37485.1"/>
    </source>
</evidence>
<evidence type="ECO:0000259" key="1">
    <source>
        <dbReference type="Pfam" id="PF18014"/>
    </source>
</evidence>
<keyword evidence="3" id="KW-1185">Reference proteome</keyword>
<dbReference type="Pfam" id="PF18014">
    <property type="entry name" value="Acetyltransf_18"/>
    <property type="match status" value="1"/>
</dbReference>
<dbReference type="Gene3D" id="3.40.630.90">
    <property type="match status" value="1"/>
</dbReference>
<proteinExistence type="predicted"/>
<name>A0A8X6QPL5_NEPPI</name>
<reference evidence="2" key="1">
    <citation type="submission" date="2020-08" db="EMBL/GenBank/DDBJ databases">
        <title>Multicomponent nature underlies the extraordinary mechanical properties of spider dragline silk.</title>
        <authorList>
            <person name="Kono N."/>
            <person name="Nakamura H."/>
            <person name="Mori M."/>
            <person name="Yoshida Y."/>
            <person name="Ohtoshi R."/>
            <person name="Malay A.D."/>
            <person name="Moran D.A.P."/>
            <person name="Tomita M."/>
            <person name="Numata K."/>
            <person name="Arakawa K."/>
        </authorList>
    </citation>
    <scope>NUCLEOTIDE SEQUENCE</scope>
</reference>
<dbReference type="InterPro" id="IPR052729">
    <property type="entry name" value="Acyl/Acetyltrans_Enzymes"/>
</dbReference>
<comment type="caution">
    <text evidence="2">The sequence shown here is derived from an EMBL/GenBank/DDBJ whole genome shotgun (WGS) entry which is preliminary data.</text>
</comment>
<protein>
    <submittedName>
        <fullName evidence="2">N-acetyltransferase domain-containing protein</fullName>
    </submittedName>
</protein>
<dbReference type="OrthoDB" id="6418983at2759"/>
<sequence length="152" mass="16883">MLPGNVEIEPFQPCLSPSMIQYDASVAGYRRKKLLELSCQERDSRIIAAFRNGICTGFRSIKITCLGVARVGPLYADDSIVAEALLKNFLESFPNRKRLAMTTLNSNIPANTISRKLGNAETDICLRIYSKQKTEVNAGRIYAFLDVSFSAI</sequence>
<dbReference type="AlphaFoldDB" id="A0A8X6QPL5"/>
<accession>A0A8X6QPL5</accession>
<feature type="domain" description="YitH/HolE acetyltransferase (GNAT)" evidence="1">
    <location>
        <begin position="19"/>
        <end position="143"/>
    </location>
</feature>
<dbReference type="PANTHER" id="PTHR47237:SF1">
    <property type="entry name" value="SLL0310 PROTEIN"/>
    <property type="match status" value="1"/>
</dbReference>
<dbReference type="PANTHER" id="PTHR47237">
    <property type="entry name" value="SLL0310 PROTEIN"/>
    <property type="match status" value="1"/>
</dbReference>
<dbReference type="EMBL" id="BMAW01034939">
    <property type="protein sequence ID" value="GFU37485.1"/>
    <property type="molecule type" value="Genomic_DNA"/>
</dbReference>
<dbReference type="InterPro" id="IPR041496">
    <property type="entry name" value="YitH/HolE_GNAT"/>
</dbReference>
<organism evidence="2 3">
    <name type="scientific">Nephila pilipes</name>
    <name type="common">Giant wood spider</name>
    <name type="synonym">Nephila maculata</name>
    <dbReference type="NCBI Taxonomy" id="299642"/>
    <lineage>
        <taxon>Eukaryota</taxon>
        <taxon>Metazoa</taxon>
        <taxon>Ecdysozoa</taxon>
        <taxon>Arthropoda</taxon>
        <taxon>Chelicerata</taxon>
        <taxon>Arachnida</taxon>
        <taxon>Araneae</taxon>
        <taxon>Araneomorphae</taxon>
        <taxon>Entelegynae</taxon>
        <taxon>Araneoidea</taxon>
        <taxon>Nephilidae</taxon>
        <taxon>Nephila</taxon>
    </lineage>
</organism>
<gene>
    <name evidence="2" type="primary">AVEN_8287_1</name>
    <name evidence="2" type="ORF">NPIL_46531</name>
</gene>
<evidence type="ECO:0000313" key="3">
    <source>
        <dbReference type="Proteomes" id="UP000887013"/>
    </source>
</evidence>